<dbReference type="AlphaFoldDB" id="A0A448X6F2"/>
<protein>
    <submittedName>
        <fullName evidence="1">Uncharacterized protein</fullName>
    </submittedName>
</protein>
<name>A0A448X6F2_9PLAT</name>
<dbReference type="Proteomes" id="UP000784294">
    <property type="component" value="Unassembled WGS sequence"/>
</dbReference>
<accession>A0A448X6F2</accession>
<comment type="caution">
    <text evidence="1">The sequence shown here is derived from an EMBL/GenBank/DDBJ whole genome shotgun (WGS) entry which is preliminary data.</text>
</comment>
<sequence>MERPRRLDRDLECRFWRLLLLDLDRRLLRRSELRERERLRTRRPVTRDLTEVDESGLILLSPDFDLFGLVTSTDVVDFSRELQLEELEDFEEED</sequence>
<gene>
    <name evidence="1" type="ORF">PXEA_LOCUS22644</name>
</gene>
<organism evidence="1 2">
    <name type="scientific">Protopolystoma xenopodis</name>
    <dbReference type="NCBI Taxonomy" id="117903"/>
    <lineage>
        <taxon>Eukaryota</taxon>
        <taxon>Metazoa</taxon>
        <taxon>Spiralia</taxon>
        <taxon>Lophotrochozoa</taxon>
        <taxon>Platyhelminthes</taxon>
        <taxon>Monogenea</taxon>
        <taxon>Polyopisthocotylea</taxon>
        <taxon>Polystomatidea</taxon>
        <taxon>Polystomatidae</taxon>
        <taxon>Protopolystoma</taxon>
    </lineage>
</organism>
<evidence type="ECO:0000313" key="1">
    <source>
        <dbReference type="EMBL" id="VEL29204.1"/>
    </source>
</evidence>
<proteinExistence type="predicted"/>
<keyword evidence="2" id="KW-1185">Reference proteome</keyword>
<reference evidence="1" key="1">
    <citation type="submission" date="2018-11" db="EMBL/GenBank/DDBJ databases">
        <authorList>
            <consortium name="Pathogen Informatics"/>
        </authorList>
    </citation>
    <scope>NUCLEOTIDE SEQUENCE</scope>
</reference>
<evidence type="ECO:0000313" key="2">
    <source>
        <dbReference type="Proteomes" id="UP000784294"/>
    </source>
</evidence>
<dbReference type="EMBL" id="CAAALY010101188">
    <property type="protein sequence ID" value="VEL29204.1"/>
    <property type="molecule type" value="Genomic_DNA"/>
</dbReference>